<gene>
    <name evidence="2" type="ORF">SINU_12155</name>
</gene>
<accession>A0A0U1QLE0</accession>
<keyword evidence="3" id="KW-1185">Reference proteome</keyword>
<dbReference type="STRING" id="1069536.SINU_12155"/>
<dbReference type="Proteomes" id="UP000035553">
    <property type="component" value="Unassembled WGS sequence"/>
</dbReference>
<comment type="caution">
    <text evidence="2">The sequence shown here is derived from an EMBL/GenBank/DDBJ whole genome shotgun (WGS) entry which is preliminary data.</text>
</comment>
<evidence type="ECO:0000313" key="2">
    <source>
        <dbReference type="EMBL" id="KLI01640.1"/>
    </source>
</evidence>
<dbReference type="OrthoDB" id="2893848at2"/>
<name>A0A0U1QLE0_9BACL</name>
<organism evidence="2 3">
    <name type="scientific">Sporolactobacillus inulinus CASD</name>
    <dbReference type="NCBI Taxonomy" id="1069536"/>
    <lineage>
        <taxon>Bacteria</taxon>
        <taxon>Bacillati</taxon>
        <taxon>Bacillota</taxon>
        <taxon>Bacilli</taxon>
        <taxon>Bacillales</taxon>
        <taxon>Sporolactobacillaceae</taxon>
        <taxon>Sporolactobacillus</taxon>
    </lineage>
</organism>
<feature type="coiled-coil region" evidence="1">
    <location>
        <begin position="71"/>
        <end position="98"/>
    </location>
</feature>
<protein>
    <submittedName>
        <fullName evidence="2">Uncharacterized protein</fullName>
    </submittedName>
</protein>
<reference evidence="2 3" key="1">
    <citation type="journal article" date="2011" name="J. Bacteriol.">
        <title>Draft genome sequence of Sporolactobacillus inulinus strain CASD, an efficient D-lactic acid-producing bacterium with high-concentration lactate tolerance capability.</title>
        <authorList>
            <person name="Yu B."/>
            <person name="Su F."/>
            <person name="Wang L."/>
            <person name="Xu K."/>
            <person name="Zhao B."/>
            <person name="Xu P."/>
        </authorList>
    </citation>
    <scope>NUCLEOTIDE SEQUENCE [LARGE SCALE GENOMIC DNA]</scope>
    <source>
        <strain evidence="2 3">CASD</strain>
    </source>
</reference>
<keyword evidence="1" id="KW-0175">Coiled coil</keyword>
<dbReference type="AlphaFoldDB" id="A0A0U1QLE0"/>
<evidence type="ECO:0000313" key="3">
    <source>
        <dbReference type="Proteomes" id="UP000035553"/>
    </source>
</evidence>
<proteinExistence type="predicted"/>
<dbReference type="EMBL" id="AFVQ02000180">
    <property type="protein sequence ID" value="KLI01640.1"/>
    <property type="molecule type" value="Genomic_DNA"/>
</dbReference>
<dbReference type="RefSeq" id="WP_010024465.1">
    <property type="nucleotide sequence ID" value="NZ_AFVQ02000180.1"/>
</dbReference>
<evidence type="ECO:0000256" key="1">
    <source>
        <dbReference type="SAM" id="Coils"/>
    </source>
</evidence>
<sequence length="116" mass="13163">MTEFNPELIRALANGDAQALEQIKSYPLTVRMALGTAVDQLRRDENIVPMSGGGFSLYEQKPSSYMDTEAVGKALAERNKKLREAEELKEKIREEHLLKVAKQQATRARLGLRYDR</sequence>